<evidence type="ECO:0000256" key="3">
    <source>
        <dbReference type="ARBA" id="ARBA00023212"/>
    </source>
</evidence>
<feature type="coiled-coil region" evidence="4">
    <location>
        <begin position="611"/>
        <end position="638"/>
    </location>
</feature>
<keyword evidence="8" id="KW-1185">Reference proteome</keyword>
<dbReference type="GO" id="GO:0008289">
    <property type="term" value="F:lipid binding"/>
    <property type="evidence" value="ECO:0007669"/>
    <property type="project" value="TreeGrafter"/>
</dbReference>
<dbReference type="InterPro" id="IPR027267">
    <property type="entry name" value="AH/BAR_dom_sf"/>
</dbReference>
<evidence type="ECO:0000313" key="7">
    <source>
        <dbReference type="EMBL" id="CTR04267.1"/>
    </source>
</evidence>
<dbReference type="GO" id="GO:0043332">
    <property type="term" value="C:mating projection tip"/>
    <property type="evidence" value="ECO:0007669"/>
    <property type="project" value="TreeGrafter"/>
</dbReference>
<evidence type="ECO:0000313" key="8">
    <source>
        <dbReference type="Proteomes" id="UP000199069"/>
    </source>
</evidence>
<evidence type="ECO:0000256" key="2">
    <source>
        <dbReference type="ARBA" id="ARBA00022490"/>
    </source>
</evidence>
<protein>
    <submittedName>
        <fullName evidence="7">BY PROTMAP: gi|342320639|gb|EGU12578.1| Hob3p [Rhodotorula glutinis ATCC 204091]</fullName>
    </submittedName>
</protein>
<accession>A0A0K3C6I6</accession>
<dbReference type="GO" id="GO:0030479">
    <property type="term" value="C:actin cortical patch"/>
    <property type="evidence" value="ECO:0007669"/>
    <property type="project" value="TreeGrafter"/>
</dbReference>
<dbReference type="Pfam" id="PF03114">
    <property type="entry name" value="BAR"/>
    <property type="match status" value="1"/>
</dbReference>
<dbReference type="GO" id="GO:0097320">
    <property type="term" value="P:plasma membrane tubulation"/>
    <property type="evidence" value="ECO:0007669"/>
    <property type="project" value="TreeGrafter"/>
</dbReference>
<evidence type="ECO:0000256" key="1">
    <source>
        <dbReference type="ARBA" id="ARBA00004245"/>
    </source>
</evidence>
<proteinExistence type="predicted"/>
<organism evidence="7 8">
    <name type="scientific">Rhodotorula toruloides</name>
    <name type="common">Yeast</name>
    <name type="synonym">Rhodosporidium toruloides</name>
    <dbReference type="NCBI Taxonomy" id="5286"/>
    <lineage>
        <taxon>Eukaryota</taxon>
        <taxon>Fungi</taxon>
        <taxon>Dikarya</taxon>
        <taxon>Basidiomycota</taxon>
        <taxon>Pucciniomycotina</taxon>
        <taxon>Microbotryomycetes</taxon>
        <taxon>Sporidiobolales</taxon>
        <taxon>Sporidiobolaceae</taxon>
        <taxon>Rhodotorula</taxon>
    </lineage>
</organism>
<dbReference type="SUPFAM" id="SSF103657">
    <property type="entry name" value="BAR/IMD domain-like"/>
    <property type="match status" value="1"/>
</dbReference>
<reference evidence="7 8" key="1">
    <citation type="submission" date="2015-07" db="EMBL/GenBank/DDBJ databases">
        <authorList>
            <person name="Cajimat M.N.B."/>
            <person name="Milazzo M.L."/>
            <person name="Fulhorst C.F."/>
        </authorList>
    </citation>
    <scope>NUCLEOTIDE SEQUENCE [LARGE SCALE GENOMIC DNA]</scope>
    <source>
        <strain evidence="7">Single colony</strain>
    </source>
</reference>
<feature type="region of interest" description="Disordered" evidence="5">
    <location>
        <begin position="368"/>
        <end position="456"/>
    </location>
</feature>
<comment type="subcellular location">
    <subcellularLocation>
        <location evidence="1">Cytoplasm</location>
        <location evidence="1">Cytoskeleton</location>
    </subcellularLocation>
</comment>
<dbReference type="SMART" id="SM00721">
    <property type="entry name" value="BAR"/>
    <property type="match status" value="1"/>
</dbReference>
<dbReference type="GO" id="GO:1990528">
    <property type="term" value="C:Rvs161p-Rvs167p complex"/>
    <property type="evidence" value="ECO:0007669"/>
    <property type="project" value="TreeGrafter"/>
</dbReference>
<feature type="region of interest" description="Disordered" evidence="5">
    <location>
        <begin position="644"/>
        <end position="673"/>
    </location>
</feature>
<keyword evidence="3" id="KW-0206">Cytoskeleton</keyword>
<feature type="compositionally biased region" description="Low complexity" evidence="5">
    <location>
        <begin position="409"/>
        <end position="421"/>
    </location>
</feature>
<feature type="region of interest" description="Disordered" evidence="5">
    <location>
        <begin position="717"/>
        <end position="742"/>
    </location>
</feature>
<dbReference type="AlphaFoldDB" id="A0A0K3C6I6"/>
<keyword evidence="4" id="KW-0175">Coiled coil</keyword>
<dbReference type="PANTHER" id="PTHR47174">
    <property type="entry name" value="BRIDGING INTEGRATOR 3"/>
    <property type="match status" value="1"/>
</dbReference>
<feature type="compositionally biased region" description="Basic and acidic residues" evidence="5">
    <location>
        <begin position="389"/>
        <end position="406"/>
    </location>
</feature>
<dbReference type="Proteomes" id="UP000199069">
    <property type="component" value="Unassembled WGS sequence"/>
</dbReference>
<keyword evidence="2" id="KW-0963">Cytoplasm</keyword>
<gene>
    <name evidence="7" type="primary">FGENESH: predicted gene_1.128</name>
    <name evidence="7" type="ORF">BN2166_0001280</name>
</gene>
<name>A0A0K3C6I6_RHOTO</name>
<dbReference type="GO" id="GO:0031097">
    <property type="term" value="C:medial cortex"/>
    <property type="evidence" value="ECO:0007669"/>
    <property type="project" value="TreeGrafter"/>
</dbReference>
<evidence type="ECO:0000259" key="6">
    <source>
        <dbReference type="PROSITE" id="PS51021"/>
    </source>
</evidence>
<dbReference type="InterPro" id="IPR046982">
    <property type="entry name" value="BIN3/RVS161-like"/>
</dbReference>
<evidence type="ECO:0000256" key="4">
    <source>
        <dbReference type="SAM" id="Coils"/>
    </source>
</evidence>
<feature type="domain" description="BAR" evidence="6">
    <location>
        <begin position="17"/>
        <end position="236"/>
    </location>
</feature>
<dbReference type="PROSITE" id="PS51021">
    <property type="entry name" value="BAR"/>
    <property type="match status" value="1"/>
</dbReference>
<dbReference type="GO" id="GO:0051666">
    <property type="term" value="P:actin cortical patch localization"/>
    <property type="evidence" value="ECO:0007669"/>
    <property type="project" value="InterPro"/>
</dbReference>
<dbReference type="InterPro" id="IPR004148">
    <property type="entry name" value="BAR_dom"/>
</dbReference>
<sequence length="983" mass="108994">MSWSGLKKASSRFGTQMSMKLGQVERTDDSAFRSESERFKQLQTNSNALQKEAKAYLDAVRNVSASSTRIGMTIDMFFGSDSGEQAISANAYKRAVEELEGDIARTIDAPYRATVLEPIGKFCAHLPEVANAISKREKKLLDYDAARSKARKLGEKDDAIKLRAAEQEEEQAREIFQALDGQLREELPQLLDLRIPYLDPSFECMVRLQAHFATDGYEKLGGVQRYFADGVRDEYASGALDAQVEGALQEMRELSICGLSAPSPASLALALLACSDLRLLCVLRESLRDARRMRARLPFLARLAVHPSSPSPATAAPLCGPSRAASTSAAVLPSYVPPIQQQHTRKGPTSDARESALERALADNFLRSDAGLAGGGSEAPRASSGPLQADKRVRRVPDGAGRRSDRPVPSSKEASAAASLAEARRPAGQAAGSTDKKPTPRRRTRPTTPPEPVWPPSTSLHDALLQQCLPTSSDELLQFLRRVKTVYVHPDLEALADFHASDAIAHFVSTDSYRFLLKLAFDASNLRLARALLSEMEEKEVAMDEPTQRVVVQGYLARGELGPEDERRKQAAIRALRVNPSMAPQVFRRDLGEKGAGSGDPMERWKGWSITSRHRREMRELRELRAQQEEELRRGVEKEAVLRSPPHLRSRRERHATPLARPQARVPPRPPLIIPRDAHRLDRYAVTALVHRLVREDRVSDGFALARSWLSANKPRLDSETSAAYSRTTSDPQTQTRSDDTHSHVRQYLQHSTLYHKTSRILMNILLKALFAERSPRPVIRDFITNFLTTYSADPPAPDNLPEVSTLRLLVSGLRGATNAWVRAASYVDWFGYRWGMPKADPSDRAWYHVVPPSRESAVGLGLADKDGKPLGPFAKKPKDSRLLPLAPHRLVTPDVAILMLRHAVESAKKRNVGSATKRAINEWWHGLDKRGSEIWRTYEAKGLVYRAIKAGLIVEEEKVEGRAKKAAAAKASGGSKKETKTP</sequence>
<evidence type="ECO:0000256" key="5">
    <source>
        <dbReference type="SAM" id="MobiDB-lite"/>
    </source>
</evidence>
<dbReference type="PANTHER" id="PTHR47174:SF3">
    <property type="entry name" value="BRIDGING INTEGRATOR 3"/>
    <property type="match status" value="1"/>
</dbReference>
<feature type="compositionally biased region" description="Polar residues" evidence="5">
    <location>
        <begin position="720"/>
        <end position="736"/>
    </location>
</feature>
<dbReference type="EMBL" id="CWKI01000001">
    <property type="protein sequence ID" value="CTR04267.1"/>
    <property type="molecule type" value="Genomic_DNA"/>
</dbReference>
<dbReference type="Gene3D" id="1.20.1270.60">
    <property type="entry name" value="Arfaptin homology (AH) domain/BAR domain"/>
    <property type="match status" value="1"/>
</dbReference>
<feature type="region of interest" description="Disordered" evidence="5">
    <location>
        <begin position="961"/>
        <end position="983"/>
    </location>
</feature>
<dbReference type="STRING" id="5286.A0A0K3C6I6"/>
<dbReference type="GO" id="GO:0006897">
    <property type="term" value="P:endocytosis"/>
    <property type="evidence" value="ECO:0007669"/>
    <property type="project" value="InterPro"/>
</dbReference>